<dbReference type="RefSeq" id="WP_172353965.1">
    <property type="nucleotide sequence ID" value="NZ_CP053661.1"/>
</dbReference>
<dbReference type="AlphaFoldDB" id="A0A6M8B630"/>
<reference evidence="1 2" key="1">
    <citation type="submission" date="2020-05" db="EMBL/GenBank/DDBJ databases">
        <title>Complete genome sequence of of a novel Thermoleptolyngbya strain isolated from hot springs of Ganzi, Sichuan China.</title>
        <authorList>
            <person name="Tang J."/>
            <person name="Daroch M."/>
            <person name="Li L."/>
            <person name="Waleron K."/>
            <person name="Waleron M."/>
            <person name="Waleron M."/>
        </authorList>
    </citation>
    <scope>NUCLEOTIDE SEQUENCE [LARGE SCALE GENOMIC DNA]</scope>
    <source>
        <strain evidence="1 2">PKUAC-SCTA183</strain>
    </source>
</reference>
<dbReference type="Pfam" id="PF09366">
    <property type="entry name" value="DUF1997"/>
    <property type="match status" value="1"/>
</dbReference>
<proteinExistence type="predicted"/>
<keyword evidence="2" id="KW-1185">Reference proteome</keyword>
<gene>
    <name evidence="1" type="ORF">HPC62_04665</name>
</gene>
<evidence type="ECO:0000313" key="1">
    <source>
        <dbReference type="EMBL" id="QKD81572.1"/>
    </source>
</evidence>
<accession>A0A6M8B630</accession>
<name>A0A6M8B630_9CYAN</name>
<sequence length="194" mass="21679">MQTRFSASQSVELKVPEQPIPIQHYLRQPHRLITALVDSSRVEALGGDRFRLKMRPITFLTLSLQPTVDIDIWNDAEGGITLRSAGSEILGVDYINERFHLDLLGQLMPVQTRYGTRLLGQANLQVEVGLPPALWVTPRPLLEATGNGLLRSVLGTIKQRLMHQLLVDYENWVRAQLAEPARAPLSFAPDLAAD</sequence>
<dbReference type="EMBL" id="CP053661">
    <property type="protein sequence ID" value="QKD81572.1"/>
    <property type="molecule type" value="Genomic_DNA"/>
</dbReference>
<protein>
    <submittedName>
        <fullName evidence="1">DUF1997 domain-containing protein</fullName>
    </submittedName>
</protein>
<dbReference type="PANTHER" id="PTHR34133">
    <property type="entry name" value="OS07G0633000 PROTEIN"/>
    <property type="match status" value="1"/>
</dbReference>
<dbReference type="PANTHER" id="PTHR34133:SF8">
    <property type="entry name" value="OS07G0633000 PROTEIN"/>
    <property type="match status" value="1"/>
</dbReference>
<evidence type="ECO:0000313" key="2">
    <source>
        <dbReference type="Proteomes" id="UP000505210"/>
    </source>
</evidence>
<dbReference type="KEGG" id="theu:HPC62_04665"/>
<dbReference type="InterPro" id="IPR018971">
    <property type="entry name" value="DUF1997"/>
</dbReference>
<organism evidence="1 2">
    <name type="scientific">Thermoleptolyngbya sichuanensis A183</name>
    <dbReference type="NCBI Taxonomy" id="2737172"/>
    <lineage>
        <taxon>Bacteria</taxon>
        <taxon>Bacillati</taxon>
        <taxon>Cyanobacteriota</taxon>
        <taxon>Cyanophyceae</taxon>
        <taxon>Oculatellales</taxon>
        <taxon>Oculatellaceae</taxon>
        <taxon>Thermoleptolyngbya</taxon>
        <taxon>Thermoleptolyngbya sichuanensis</taxon>
    </lineage>
</organism>
<dbReference type="Proteomes" id="UP000505210">
    <property type="component" value="Chromosome"/>
</dbReference>